<protein>
    <recommendedName>
        <fullName evidence="4">Peptidase A2 domain-containing protein</fullName>
    </recommendedName>
</protein>
<evidence type="ECO:0000313" key="2">
    <source>
        <dbReference type="EMBL" id="KAE8979381.1"/>
    </source>
</evidence>
<dbReference type="EMBL" id="QXFV01003159">
    <property type="protein sequence ID" value="KAE8979381.1"/>
    <property type="molecule type" value="Genomic_DNA"/>
</dbReference>
<evidence type="ECO:0000313" key="3">
    <source>
        <dbReference type="Proteomes" id="UP000429607"/>
    </source>
</evidence>
<dbReference type="Proteomes" id="UP000429607">
    <property type="component" value="Unassembled WGS sequence"/>
</dbReference>
<evidence type="ECO:0008006" key="4">
    <source>
        <dbReference type="Google" id="ProtNLM"/>
    </source>
</evidence>
<evidence type="ECO:0000256" key="1">
    <source>
        <dbReference type="SAM" id="MobiDB-lite"/>
    </source>
</evidence>
<dbReference type="AlphaFoldDB" id="A0A6A3IBL8"/>
<dbReference type="Gene3D" id="2.40.70.10">
    <property type="entry name" value="Acid Proteases"/>
    <property type="match status" value="1"/>
</dbReference>
<name>A0A6A3IBL8_9STRA</name>
<accession>A0A6A3IBL8</accession>
<organism evidence="2 3">
    <name type="scientific">Phytophthora rubi</name>
    <dbReference type="NCBI Taxonomy" id="129364"/>
    <lineage>
        <taxon>Eukaryota</taxon>
        <taxon>Sar</taxon>
        <taxon>Stramenopiles</taxon>
        <taxon>Oomycota</taxon>
        <taxon>Peronosporomycetes</taxon>
        <taxon>Peronosporales</taxon>
        <taxon>Peronosporaceae</taxon>
        <taxon>Phytophthora</taxon>
    </lineage>
</organism>
<gene>
    <name evidence="2" type="ORF">PR001_g24569</name>
</gene>
<reference evidence="2 3" key="1">
    <citation type="submission" date="2018-09" db="EMBL/GenBank/DDBJ databases">
        <title>Genomic investigation of the strawberry pathogen Phytophthora fragariae indicates pathogenicity is determined by transcriptional variation in three key races.</title>
        <authorList>
            <person name="Adams T.M."/>
            <person name="Armitage A.D."/>
            <person name="Sobczyk M.K."/>
            <person name="Bates H.J."/>
            <person name="Dunwell J.M."/>
            <person name="Nellist C.F."/>
            <person name="Harrison R.J."/>
        </authorList>
    </citation>
    <scope>NUCLEOTIDE SEQUENCE [LARGE SCALE GENOMIC DNA]</scope>
    <source>
        <strain evidence="2 3">SCRP249</strain>
    </source>
</reference>
<dbReference type="SUPFAM" id="SSF50630">
    <property type="entry name" value="Acid proteases"/>
    <property type="match status" value="1"/>
</dbReference>
<comment type="caution">
    <text evidence="2">The sequence shown here is derived from an EMBL/GenBank/DDBJ whole genome shotgun (WGS) entry which is preliminary data.</text>
</comment>
<dbReference type="InterPro" id="IPR021109">
    <property type="entry name" value="Peptidase_aspartic_dom_sf"/>
</dbReference>
<feature type="region of interest" description="Disordered" evidence="1">
    <location>
        <begin position="22"/>
        <end position="79"/>
    </location>
</feature>
<feature type="compositionally biased region" description="Basic and acidic residues" evidence="1">
    <location>
        <begin position="22"/>
        <end position="69"/>
    </location>
</feature>
<sequence length="350" mass="39174">MALPICGAQEVDVVVAVMDDERRARREQQCREARDELARRQPEPNVERSRDDGDERAQVRLTQRRREPTDTESTDGETAFGVLAEDGLPTATMDMEGKRLPVKLDSGARYSVAGTDWMMRGERVSRRAPVDVVEGIGGFVLKVVGVWTFDMRNAFGQMVTVEACIIEGCTDEFLVGVDFLQRHKAVMDFERDEVRYDERRGQVVIPFRTDGEGSGAKVAAVRLVGRARLTRSAVTPVEVSVAAPDGEEGIFIPTTTHGSVMMAATVTTSRHGKAIVPLINVQGGRRKLPSKKELGRWIPLKKDMQVLAMSGAIDRDMLDDGCENWVTQRRRSTTRMKYGSAWRNPKHERW</sequence>
<proteinExistence type="predicted"/>